<comment type="caution">
    <text evidence="2">The sequence shown here is derived from an EMBL/GenBank/DDBJ whole genome shotgun (WGS) entry which is preliminary data.</text>
</comment>
<evidence type="ECO:0000256" key="1">
    <source>
        <dbReference type="SAM" id="MobiDB-lite"/>
    </source>
</evidence>
<accession>A0A9N7V9L9</accession>
<gene>
    <name evidence="2" type="ORF">PLEPLA_LOCUS32280</name>
</gene>
<sequence>MGVVVFNILVNENPPEGTQERFMLSDETEAEKRSCSDGQSETDDQPACEYVSCKLQTSSSTSSPLHLSTSPPLHLFTSTSPPPPPPLHFPCSLDTETTGMR</sequence>
<protein>
    <submittedName>
        <fullName evidence="2">Uncharacterized protein</fullName>
    </submittedName>
</protein>
<feature type="region of interest" description="Disordered" evidence="1">
    <location>
        <begin position="58"/>
        <end position="101"/>
    </location>
</feature>
<feature type="region of interest" description="Disordered" evidence="1">
    <location>
        <begin position="24"/>
        <end position="46"/>
    </location>
</feature>
<dbReference type="Proteomes" id="UP001153269">
    <property type="component" value="Unassembled WGS sequence"/>
</dbReference>
<organism evidence="2 3">
    <name type="scientific">Pleuronectes platessa</name>
    <name type="common">European plaice</name>
    <dbReference type="NCBI Taxonomy" id="8262"/>
    <lineage>
        <taxon>Eukaryota</taxon>
        <taxon>Metazoa</taxon>
        <taxon>Chordata</taxon>
        <taxon>Craniata</taxon>
        <taxon>Vertebrata</taxon>
        <taxon>Euteleostomi</taxon>
        <taxon>Actinopterygii</taxon>
        <taxon>Neopterygii</taxon>
        <taxon>Teleostei</taxon>
        <taxon>Neoteleostei</taxon>
        <taxon>Acanthomorphata</taxon>
        <taxon>Carangaria</taxon>
        <taxon>Pleuronectiformes</taxon>
        <taxon>Pleuronectoidei</taxon>
        <taxon>Pleuronectidae</taxon>
        <taxon>Pleuronectes</taxon>
    </lineage>
</organism>
<dbReference type="AlphaFoldDB" id="A0A9N7V9L9"/>
<proteinExistence type="predicted"/>
<dbReference type="EMBL" id="CADEAL010003402">
    <property type="protein sequence ID" value="CAB1444564.1"/>
    <property type="molecule type" value="Genomic_DNA"/>
</dbReference>
<name>A0A9N7V9L9_PLEPL</name>
<feature type="compositionally biased region" description="Low complexity" evidence="1">
    <location>
        <begin position="58"/>
        <end position="79"/>
    </location>
</feature>
<evidence type="ECO:0000313" key="3">
    <source>
        <dbReference type="Proteomes" id="UP001153269"/>
    </source>
</evidence>
<reference evidence="2" key="1">
    <citation type="submission" date="2020-03" db="EMBL/GenBank/DDBJ databases">
        <authorList>
            <person name="Weist P."/>
        </authorList>
    </citation>
    <scope>NUCLEOTIDE SEQUENCE</scope>
</reference>
<keyword evidence="3" id="KW-1185">Reference proteome</keyword>
<evidence type="ECO:0000313" key="2">
    <source>
        <dbReference type="EMBL" id="CAB1444564.1"/>
    </source>
</evidence>